<dbReference type="Proteomes" id="UP000046122">
    <property type="component" value="Unassembled WGS sequence"/>
</dbReference>
<sequence length="147" mass="17179">MGSNLISSTLDACRSAIAVFKDRRRSRLARRDFWTLGMEERTGMLNGIGMSPSEFDDAMHRPYAAQDFLTLAMRSVGIDPDSFHTLEFAHDQFMHRTCITCLHRRRCHAHLEAFDFESHYREFCPNRDNFSELLRQRMRCLAGRRSS</sequence>
<name>A0A090GTM0_MESPL</name>
<organism evidence="1 2">
    <name type="scientific">Mesorhizobium plurifarium</name>
    <dbReference type="NCBI Taxonomy" id="69974"/>
    <lineage>
        <taxon>Bacteria</taxon>
        <taxon>Pseudomonadati</taxon>
        <taxon>Pseudomonadota</taxon>
        <taxon>Alphaproteobacteria</taxon>
        <taxon>Hyphomicrobiales</taxon>
        <taxon>Phyllobacteriaceae</taxon>
        <taxon>Mesorhizobium</taxon>
    </lineage>
</organism>
<reference evidence="1 2" key="1">
    <citation type="submission" date="2014-08" db="EMBL/GenBank/DDBJ databases">
        <authorList>
            <person name="Moulin Lionel"/>
        </authorList>
    </citation>
    <scope>NUCLEOTIDE SEQUENCE [LARGE SCALE GENOMIC DNA]</scope>
</reference>
<gene>
    <name evidence="1" type="ORF">MPL3365_180206</name>
</gene>
<proteinExistence type="predicted"/>
<evidence type="ECO:0000313" key="1">
    <source>
        <dbReference type="EMBL" id="CDX53580.1"/>
    </source>
</evidence>
<dbReference type="EMBL" id="CCNE01000010">
    <property type="protein sequence ID" value="CDX53580.1"/>
    <property type="molecule type" value="Genomic_DNA"/>
</dbReference>
<protein>
    <submittedName>
        <fullName evidence="1">Uncharacterized protein</fullName>
    </submittedName>
</protein>
<accession>A0A090GTM0</accession>
<dbReference type="AlphaFoldDB" id="A0A090GTM0"/>
<evidence type="ECO:0000313" key="2">
    <source>
        <dbReference type="Proteomes" id="UP000046122"/>
    </source>
</evidence>